<dbReference type="Proteomes" id="UP000008021">
    <property type="component" value="Chromosome 11"/>
</dbReference>
<reference evidence="1" key="1">
    <citation type="submission" date="2015-04" db="UniProtKB">
        <authorList>
            <consortium name="EnsemblPlants"/>
        </authorList>
    </citation>
    <scope>IDENTIFICATION</scope>
</reference>
<keyword evidence="2" id="KW-1185">Reference proteome</keyword>
<organism evidence="1">
    <name type="scientific">Oryza meridionalis</name>
    <dbReference type="NCBI Taxonomy" id="40149"/>
    <lineage>
        <taxon>Eukaryota</taxon>
        <taxon>Viridiplantae</taxon>
        <taxon>Streptophyta</taxon>
        <taxon>Embryophyta</taxon>
        <taxon>Tracheophyta</taxon>
        <taxon>Spermatophyta</taxon>
        <taxon>Magnoliopsida</taxon>
        <taxon>Liliopsida</taxon>
        <taxon>Poales</taxon>
        <taxon>Poaceae</taxon>
        <taxon>BOP clade</taxon>
        <taxon>Oryzoideae</taxon>
        <taxon>Oryzeae</taxon>
        <taxon>Oryzinae</taxon>
        <taxon>Oryza</taxon>
    </lineage>
</organism>
<dbReference type="HOGENOM" id="CLU_120192_2_0_1"/>
<evidence type="ECO:0000313" key="1">
    <source>
        <dbReference type="EnsemblPlants" id="OMERI11G08730.1"/>
    </source>
</evidence>
<evidence type="ECO:0000313" key="2">
    <source>
        <dbReference type="Proteomes" id="UP000008021"/>
    </source>
</evidence>
<accession>A0A0E0F4T0</accession>
<sequence>MEEDDDTVAVDGGGRRRLRRRHCFGPRCRTLGSTLTSNEAAHFLHLHIVLMWLATEDRVESAGDEDDGWLLLRNIEFISIPHRYMLP</sequence>
<dbReference type="EnsemblPlants" id="OMERI11G08730.1">
    <property type="protein sequence ID" value="OMERI11G08730.1"/>
    <property type="gene ID" value="OMERI11G08730"/>
</dbReference>
<dbReference type="AlphaFoldDB" id="A0A0E0F4T0"/>
<name>A0A0E0F4T0_9ORYZ</name>
<proteinExistence type="predicted"/>
<reference evidence="1" key="2">
    <citation type="submission" date="2018-05" db="EMBL/GenBank/DDBJ databases">
        <title>OmerRS3 (Oryza meridionalis Reference Sequence Version 3).</title>
        <authorList>
            <person name="Zhang J."/>
            <person name="Kudrna D."/>
            <person name="Lee S."/>
            <person name="Talag J."/>
            <person name="Welchert J."/>
            <person name="Wing R.A."/>
        </authorList>
    </citation>
    <scope>NUCLEOTIDE SEQUENCE [LARGE SCALE GENOMIC DNA]</scope>
    <source>
        <strain evidence="1">cv. OR44</strain>
    </source>
</reference>
<dbReference type="Gramene" id="OMERI11G08730.1">
    <property type="protein sequence ID" value="OMERI11G08730.1"/>
    <property type="gene ID" value="OMERI11G08730"/>
</dbReference>
<protein>
    <submittedName>
        <fullName evidence="1">Uncharacterized protein</fullName>
    </submittedName>
</protein>